<dbReference type="EMBL" id="KV581517">
    <property type="protein sequence ID" value="OPL33794.1"/>
    <property type="molecule type" value="Genomic_DNA"/>
</dbReference>
<evidence type="ECO:0000313" key="3">
    <source>
        <dbReference type="Proteomes" id="UP000266721"/>
    </source>
</evidence>
<comment type="caution">
    <text evidence="2">The sequence shown here is derived from an EMBL/GenBank/DDBJ whole genome shotgun (WGS) entry which is preliminary data.</text>
</comment>
<sequence length="810" mass="94544">MHALKCKAKLSDMTWICQEESSIEKDVNSRLLKSIIDTYKEIEDTKGGNTDQHYKNTENTDNSTEDDPFSIETDKWEPTYDTVDAPCTYDSKRVEYENISEDLHDLCEILKAPIDEDDFVQIDFWDFAGATEYYNTHKAFLLKDAIYIVTFDVSKTTQDVSVEESRYELNFWLETIRSFGAYYSIIPSGSRQQCMHYLKTEVKKAVENGETRKHVRNYYLVSNTDDTDTDFEEMREQLLVTAQTPTSWNETRPVRWIYLEKTLLEELNIGEFVLSKAKILEIAANTNQPISDPDELEAFLVYHHRIDIFHDDVSMIAEWNLFRTTGRLSDNLLDHLFSCQSLEIKEHREKILALMEKFDIIVRPKIKLESNEIVQESHYFVPCMTRTEDLAKVIGLFKCESKSSWLCLELEFLPPPLTTSLLIAYSRELAVASVVNSTGDNGPVFYSNFALFYLKEAEDEMLLIAAHKNIIQMQVWKRGHIKRSYSSLRQKLNECIQRFCRFFQMKLCYKTKLKCSASALADCAGMEDIDKFKEETQYFCKMHSGFRCTNEMSSDWIETTLKQTLTKEQINASRMSMITRDVLTDALYDRLAIDSTPFRSRTECDIPYLFAELRRQNRHMPTKGSWGGSLTDIKDKHKKIGDDIERIRLVRSEIIHLSPFAIDNSRYTDLCRLVRDVAKRMELNNNKNTDYTNDVKDILQRGVSHKQFEEQEIGIKHVAKGSTHHMDTNRNTTQSGGNWLQKRYDFINRTIDTIVKIKHNKYDENRQHHGFKSNHYKKGSNRPQNITRAFKDLARNIKAEINFEVLEISI</sequence>
<keyword evidence="3" id="KW-1185">Reference proteome</keyword>
<evidence type="ECO:0000256" key="1">
    <source>
        <dbReference type="SAM" id="MobiDB-lite"/>
    </source>
</evidence>
<evidence type="ECO:0000313" key="2">
    <source>
        <dbReference type="EMBL" id="OPL33794.1"/>
    </source>
</evidence>
<gene>
    <name evidence="2" type="ORF">AM593_09367</name>
</gene>
<reference evidence="2 3" key="1">
    <citation type="journal article" date="2016" name="PLoS ONE">
        <title>A First Insight into the Genome of the Filter-Feeder Mussel Mytilus galloprovincialis.</title>
        <authorList>
            <person name="Murgarella M."/>
            <person name="Puiu D."/>
            <person name="Novoa B."/>
            <person name="Figueras A."/>
            <person name="Posada D."/>
            <person name="Canchaya C."/>
        </authorList>
    </citation>
    <scope>NUCLEOTIDE SEQUENCE [LARGE SCALE GENOMIC DNA]</scope>
    <source>
        <tissue evidence="2">Muscle</tissue>
    </source>
</reference>
<dbReference type="InterPro" id="IPR027417">
    <property type="entry name" value="P-loop_NTPase"/>
</dbReference>
<dbReference type="Gene3D" id="3.40.50.300">
    <property type="entry name" value="P-loop containing nucleotide triphosphate hydrolases"/>
    <property type="match status" value="1"/>
</dbReference>
<dbReference type="AlphaFoldDB" id="A0A3L5TV40"/>
<accession>A0A3L5TV40</accession>
<feature type="non-terminal residue" evidence="2">
    <location>
        <position position="1"/>
    </location>
</feature>
<proteinExistence type="predicted"/>
<name>A0A3L5TV40_MYTGA</name>
<feature type="region of interest" description="Disordered" evidence="1">
    <location>
        <begin position="46"/>
        <end position="73"/>
    </location>
</feature>
<protein>
    <submittedName>
        <fullName evidence="2">Uncharacterized protein</fullName>
    </submittedName>
</protein>
<organism evidence="2 3">
    <name type="scientific">Mytilus galloprovincialis</name>
    <name type="common">Mediterranean mussel</name>
    <dbReference type="NCBI Taxonomy" id="29158"/>
    <lineage>
        <taxon>Eukaryota</taxon>
        <taxon>Metazoa</taxon>
        <taxon>Spiralia</taxon>
        <taxon>Lophotrochozoa</taxon>
        <taxon>Mollusca</taxon>
        <taxon>Bivalvia</taxon>
        <taxon>Autobranchia</taxon>
        <taxon>Pteriomorphia</taxon>
        <taxon>Mytilida</taxon>
        <taxon>Mytiloidea</taxon>
        <taxon>Mytilidae</taxon>
        <taxon>Mytilinae</taxon>
        <taxon>Mytilus</taxon>
    </lineage>
</organism>
<dbReference type="Proteomes" id="UP000266721">
    <property type="component" value="Unassembled WGS sequence"/>
</dbReference>
<dbReference type="Pfam" id="PF08477">
    <property type="entry name" value="Roc"/>
    <property type="match status" value="1"/>
</dbReference>
<feature type="compositionally biased region" description="Basic and acidic residues" evidence="1">
    <location>
        <begin position="46"/>
        <end position="58"/>
    </location>
</feature>